<evidence type="ECO:0000259" key="2">
    <source>
        <dbReference type="Pfam" id="PF20766"/>
    </source>
</evidence>
<name>A0A212RZQ2_9PROT</name>
<gene>
    <name evidence="3" type="ORF">SAMN07250955_11862</name>
</gene>
<dbReference type="RefSeq" id="WP_088562875.1">
    <property type="nucleotide sequence ID" value="NZ_FYEH01000018.1"/>
</dbReference>
<dbReference type="Proteomes" id="UP000197065">
    <property type="component" value="Unassembled WGS sequence"/>
</dbReference>
<dbReference type="InterPro" id="IPR007386">
    <property type="entry name" value="DUF447_N"/>
</dbReference>
<evidence type="ECO:0000313" key="3">
    <source>
        <dbReference type="EMBL" id="SNB78387.1"/>
    </source>
</evidence>
<evidence type="ECO:0000313" key="4">
    <source>
        <dbReference type="Proteomes" id="UP000197065"/>
    </source>
</evidence>
<dbReference type="Gene3D" id="2.30.110.10">
    <property type="entry name" value="Electron Transport, Fmn-binding Protein, Chain A"/>
    <property type="match status" value="1"/>
</dbReference>
<dbReference type="InterPro" id="IPR012349">
    <property type="entry name" value="Split_barrel_FMN-bd"/>
</dbReference>
<evidence type="ECO:0000259" key="1">
    <source>
        <dbReference type="Pfam" id="PF04289"/>
    </source>
</evidence>
<dbReference type="AlphaFoldDB" id="A0A212RZQ2"/>
<feature type="domain" description="DUF447" evidence="1">
    <location>
        <begin position="6"/>
        <end position="111"/>
    </location>
</feature>
<dbReference type="OrthoDB" id="2112021at2"/>
<dbReference type="Gene3D" id="1.20.58.290">
    <property type="entry name" value="Hypothetical membrane protein ta0354_69_121"/>
    <property type="match status" value="1"/>
</dbReference>
<sequence length="186" mass="20833">MPFIRESVIVTLNALGEPHVAPLGIIEDGQDLIIAPFRPSRTLDNLVRTRVATINYLTDARVFAGLVSGRCVDWPLVRTRDCYRLEAALSHEEIEIYDIVADETRPRFYCRSRMVFTHRPFMGMNRAEAAVLEAAILCTRLKMLPKDKVKAEMAYLEIAIGKTAGPAEREAWGWLVEMIADAGATA</sequence>
<dbReference type="SUPFAM" id="SSF50475">
    <property type="entry name" value="FMN-binding split barrel"/>
    <property type="match status" value="1"/>
</dbReference>
<accession>A0A212RZQ2</accession>
<proteinExistence type="predicted"/>
<protein>
    <recommendedName>
        <fullName evidence="5">Tetrahydromethanopterin synthesis protein</fullName>
    </recommendedName>
</protein>
<evidence type="ECO:0008006" key="5">
    <source>
        <dbReference type="Google" id="ProtNLM"/>
    </source>
</evidence>
<keyword evidence="4" id="KW-1185">Reference proteome</keyword>
<reference evidence="3 4" key="1">
    <citation type="submission" date="2017-06" db="EMBL/GenBank/DDBJ databases">
        <authorList>
            <person name="Kim H.J."/>
            <person name="Triplett B.A."/>
        </authorList>
    </citation>
    <scope>NUCLEOTIDE SEQUENCE [LARGE SCALE GENOMIC DNA]</scope>
    <source>
        <strain evidence="3 4">B29T1</strain>
    </source>
</reference>
<dbReference type="InterPro" id="IPR049288">
    <property type="entry name" value="DUF447_C"/>
</dbReference>
<dbReference type="Pfam" id="PF04289">
    <property type="entry name" value="DUF447_N"/>
    <property type="match status" value="1"/>
</dbReference>
<dbReference type="EMBL" id="FYEH01000018">
    <property type="protein sequence ID" value="SNB78387.1"/>
    <property type="molecule type" value="Genomic_DNA"/>
</dbReference>
<feature type="domain" description="DUF447" evidence="2">
    <location>
        <begin position="125"/>
        <end position="177"/>
    </location>
</feature>
<organism evidence="3 4">
    <name type="scientific">Arboricoccus pini</name>
    <dbReference type="NCBI Taxonomy" id="1963835"/>
    <lineage>
        <taxon>Bacteria</taxon>
        <taxon>Pseudomonadati</taxon>
        <taxon>Pseudomonadota</taxon>
        <taxon>Alphaproteobacteria</taxon>
        <taxon>Geminicoccales</taxon>
        <taxon>Geminicoccaceae</taxon>
        <taxon>Arboricoccus</taxon>
    </lineage>
</organism>
<dbReference type="Pfam" id="PF20766">
    <property type="entry name" value="DUF447_C"/>
    <property type="match status" value="1"/>
</dbReference>